<name>A0A2P8D4H7_9BACT</name>
<organism evidence="2 3">
    <name type="scientific">Taibaiella chishuiensis</name>
    <dbReference type="NCBI Taxonomy" id="1434707"/>
    <lineage>
        <taxon>Bacteria</taxon>
        <taxon>Pseudomonadati</taxon>
        <taxon>Bacteroidota</taxon>
        <taxon>Chitinophagia</taxon>
        <taxon>Chitinophagales</taxon>
        <taxon>Chitinophagaceae</taxon>
        <taxon>Taibaiella</taxon>
    </lineage>
</organism>
<dbReference type="Proteomes" id="UP000240572">
    <property type="component" value="Unassembled WGS sequence"/>
</dbReference>
<dbReference type="SUPFAM" id="SSF69572">
    <property type="entry name" value="Activating enzymes of the ubiquitin-like proteins"/>
    <property type="match status" value="1"/>
</dbReference>
<comment type="caution">
    <text evidence="2">The sequence shown here is derived from an EMBL/GenBank/DDBJ whole genome shotgun (WGS) entry which is preliminary data.</text>
</comment>
<dbReference type="AlphaFoldDB" id="A0A2P8D4H7"/>
<proteinExistence type="predicted"/>
<dbReference type="OrthoDB" id="1495437at2"/>
<dbReference type="Gene3D" id="3.40.50.720">
    <property type="entry name" value="NAD(P)-binding Rossmann-like Domain"/>
    <property type="match status" value="1"/>
</dbReference>
<reference evidence="2 3" key="1">
    <citation type="submission" date="2018-03" db="EMBL/GenBank/DDBJ databases">
        <title>Genomic Encyclopedia of Type Strains, Phase III (KMG-III): the genomes of soil and plant-associated and newly described type strains.</title>
        <authorList>
            <person name="Whitman W."/>
        </authorList>
    </citation>
    <scope>NUCLEOTIDE SEQUENCE [LARGE SCALE GENOMIC DNA]</scope>
    <source>
        <strain evidence="2 3">CGMCC 1.12700</strain>
    </source>
</reference>
<dbReference type="Pfam" id="PF00899">
    <property type="entry name" value="ThiF"/>
    <property type="match status" value="1"/>
</dbReference>
<evidence type="ECO:0000313" key="2">
    <source>
        <dbReference type="EMBL" id="PSK92113.1"/>
    </source>
</evidence>
<dbReference type="InterPro" id="IPR045886">
    <property type="entry name" value="ThiF/MoeB/HesA"/>
</dbReference>
<evidence type="ECO:0000259" key="1">
    <source>
        <dbReference type="Pfam" id="PF00899"/>
    </source>
</evidence>
<dbReference type="GO" id="GO:0005737">
    <property type="term" value="C:cytoplasm"/>
    <property type="evidence" value="ECO:0007669"/>
    <property type="project" value="TreeGrafter"/>
</dbReference>
<dbReference type="PANTHER" id="PTHR10953:SF102">
    <property type="entry name" value="ADENYLYLTRANSFERASE AND SULFURTRANSFERASE MOCS3"/>
    <property type="match status" value="1"/>
</dbReference>
<dbReference type="GO" id="GO:0008641">
    <property type="term" value="F:ubiquitin-like modifier activating enzyme activity"/>
    <property type="evidence" value="ECO:0007669"/>
    <property type="project" value="InterPro"/>
</dbReference>
<dbReference type="InterPro" id="IPR035985">
    <property type="entry name" value="Ubiquitin-activating_enz"/>
</dbReference>
<sequence length="346" mass="39061">MVTFKLKEFLTLRTAGDTVVVQHTDGQVRSFAMDAAEREVLQRLLSHQGLDDAALAAWQSPLKDYFLEQDLFREEEGQPAHRERHDLYLDYIAYKYATPIDKQQLEAKRVLVLGAGGGGAGVLYQLAQLGIKELAVADFDTVSETDIRRSMVYRKRHIGQKKTTVLQQELGENFGTALTIFDVKIDAGNINRILSSGRYDLVVNGIDPDPEHKMILNRLCHQYRVPVLFIAYSYEMLLVGPLVVPGSTSCYESYNKHVRETVEGRFDFYSIRRMPSDYLHHPSANFSINMLCAFAVRDILFFLAGKYEIVATWGTLLFLDGVGMSIDTFELNCTDDCPVCKPGPTL</sequence>
<keyword evidence="3" id="KW-1185">Reference proteome</keyword>
<protein>
    <submittedName>
        <fullName evidence="2">ThiF family protein</fullName>
    </submittedName>
</protein>
<gene>
    <name evidence="2" type="ORF">B0I18_104211</name>
</gene>
<dbReference type="RefSeq" id="WP_146146739.1">
    <property type="nucleotide sequence ID" value="NZ_PYGD01000004.1"/>
</dbReference>
<evidence type="ECO:0000313" key="3">
    <source>
        <dbReference type="Proteomes" id="UP000240572"/>
    </source>
</evidence>
<accession>A0A2P8D4H7</accession>
<dbReference type="EMBL" id="PYGD01000004">
    <property type="protein sequence ID" value="PSK92113.1"/>
    <property type="molecule type" value="Genomic_DNA"/>
</dbReference>
<dbReference type="GO" id="GO:0016779">
    <property type="term" value="F:nucleotidyltransferase activity"/>
    <property type="evidence" value="ECO:0007669"/>
    <property type="project" value="TreeGrafter"/>
</dbReference>
<dbReference type="InterPro" id="IPR000594">
    <property type="entry name" value="ThiF_NAD_FAD-bd"/>
</dbReference>
<dbReference type="GO" id="GO:0004792">
    <property type="term" value="F:thiosulfate-cyanide sulfurtransferase activity"/>
    <property type="evidence" value="ECO:0007669"/>
    <property type="project" value="TreeGrafter"/>
</dbReference>
<feature type="domain" description="THIF-type NAD/FAD binding fold" evidence="1">
    <location>
        <begin position="102"/>
        <end position="338"/>
    </location>
</feature>
<dbReference type="PANTHER" id="PTHR10953">
    <property type="entry name" value="UBIQUITIN-ACTIVATING ENZYME E1"/>
    <property type="match status" value="1"/>
</dbReference>
<dbReference type="GO" id="GO:0032446">
    <property type="term" value="P:protein modification by small protein conjugation"/>
    <property type="evidence" value="ECO:0007669"/>
    <property type="project" value="TreeGrafter"/>
</dbReference>